<evidence type="ECO:0000313" key="2">
    <source>
        <dbReference type="Proteomes" id="UP000655016"/>
    </source>
</evidence>
<evidence type="ECO:0008006" key="3">
    <source>
        <dbReference type="Google" id="ProtNLM"/>
    </source>
</evidence>
<protein>
    <recommendedName>
        <fullName evidence="3">Lipoprotein</fullName>
    </recommendedName>
</protein>
<comment type="caution">
    <text evidence="1">The sequence shown here is derived from an EMBL/GenBank/DDBJ whole genome shotgun (WGS) entry which is preliminary data.</text>
</comment>
<dbReference type="RefSeq" id="WP_163396314.1">
    <property type="nucleotide sequence ID" value="NZ_BMKP01000012.1"/>
</dbReference>
<organism evidence="1 2">
    <name type="scientific">Flavobacterium limi</name>
    <dbReference type="NCBI Taxonomy" id="2045105"/>
    <lineage>
        <taxon>Bacteria</taxon>
        <taxon>Pseudomonadati</taxon>
        <taxon>Bacteroidota</taxon>
        <taxon>Flavobacteriia</taxon>
        <taxon>Flavobacteriales</taxon>
        <taxon>Flavobacteriaceae</taxon>
        <taxon>Flavobacterium</taxon>
    </lineage>
</organism>
<accession>A0ABQ1UWY8</accession>
<gene>
    <name evidence="1" type="ORF">GCM10011518_40670</name>
</gene>
<dbReference type="Proteomes" id="UP000655016">
    <property type="component" value="Unassembled WGS sequence"/>
</dbReference>
<keyword evidence="2" id="KW-1185">Reference proteome</keyword>
<reference evidence="2" key="1">
    <citation type="journal article" date="2019" name="Int. J. Syst. Evol. Microbiol.">
        <title>The Global Catalogue of Microorganisms (GCM) 10K type strain sequencing project: providing services to taxonomists for standard genome sequencing and annotation.</title>
        <authorList>
            <consortium name="The Broad Institute Genomics Platform"/>
            <consortium name="The Broad Institute Genome Sequencing Center for Infectious Disease"/>
            <person name="Wu L."/>
            <person name="Ma J."/>
        </authorList>
    </citation>
    <scope>NUCLEOTIDE SEQUENCE [LARGE SCALE GENOMIC DNA]</scope>
    <source>
        <strain evidence="2">CGMCC 1.16060</strain>
    </source>
</reference>
<dbReference type="EMBL" id="BMKP01000012">
    <property type="protein sequence ID" value="GGF27191.1"/>
    <property type="molecule type" value="Genomic_DNA"/>
</dbReference>
<dbReference type="PROSITE" id="PS51257">
    <property type="entry name" value="PROKAR_LIPOPROTEIN"/>
    <property type="match status" value="1"/>
</dbReference>
<name>A0ABQ1UWY8_9FLAO</name>
<proteinExistence type="predicted"/>
<sequence>MKKFIFLIFLILTACNDSNYKSLSSEKTDTESLLKKINPNRIYDYWEINFCLGISPKTVFYKGDKKLKERYNYNCTCLGFFHGCQPMSCSYNITYLKNGKWNYVYDEKELASFIYKIDNPEEAFLIAKIHDFDIDPYNQKGNGYLKTKNGYDLKVMKYISCPESKESFIISIDSTGQLKRTESQGFYLKTKNCIVY</sequence>
<evidence type="ECO:0000313" key="1">
    <source>
        <dbReference type="EMBL" id="GGF27191.1"/>
    </source>
</evidence>